<reference evidence="3" key="2">
    <citation type="submission" date="2015-01" db="EMBL/GenBank/DDBJ databases">
        <title>Evolutionary Origins and Diversification of the Mycorrhizal Mutualists.</title>
        <authorList>
            <consortium name="DOE Joint Genome Institute"/>
            <consortium name="Mycorrhizal Genomics Consortium"/>
            <person name="Kohler A."/>
            <person name="Kuo A."/>
            <person name="Nagy L.G."/>
            <person name="Floudas D."/>
            <person name="Copeland A."/>
            <person name="Barry K.W."/>
            <person name="Cichocki N."/>
            <person name="Veneault-Fourrey C."/>
            <person name="LaButti K."/>
            <person name="Lindquist E.A."/>
            <person name="Lipzen A."/>
            <person name="Lundell T."/>
            <person name="Morin E."/>
            <person name="Murat C."/>
            <person name="Riley R."/>
            <person name="Ohm R."/>
            <person name="Sun H."/>
            <person name="Tunlid A."/>
            <person name="Henrissat B."/>
            <person name="Grigoriev I.V."/>
            <person name="Hibbett D.S."/>
            <person name="Martin F."/>
        </authorList>
    </citation>
    <scope>NUCLEOTIDE SEQUENCE [LARGE SCALE GENOMIC DNA]</scope>
    <source>
        <strain evidence="3">ATCC 200175</strain>
    </source>
</reference>
<dbReference type="AlphaFoldDB" id="A0A0C9TYE4"/>
<evidence type="ECO:0000313" key="2">
    <source>
        <dbReference type="EMBL" id="KIJ12597.1"/>
    </source>
</evidence>
<sequence>MIALEQPDNTILRSECTSLDGQTVTMDPDYSQQGCRVPMQPAVVPGSMALKDGTRRSARRKSTKRRSRPAVARLRGAIDQSRSPLLGSL</sequence>
<evidence type="ECO:0000256" key="1">
    <source>
        <dbReference type="SAM" id="MobiDB-lite"/>
    </source>
</evidence>
<proteinExistence type="predicted"/>
<keyword evidence="3" id="KW-1185">Reference proteome</keyword>
<organism evidence="2 3">
    <name type="scientific">Paxillus involutus ATCC 200175</name>
    <dbReference type="NCBI Taxonomy" id="664439"/>
    <lineage>
        <taxon>Eukaryota</taxon>
        <taxon>Fungi</taxon>
        <taxon>Dikarya</taxon>
        <taxon>Basidiomycota</taxon>
        <taxon>Agaricomycotina</taxon>
        <taxon>Agaricomycetes</taxon>
        <taxon>Agaricomycetidae</taxon>
        <taxon>Boletales</taxon>
        <taxon>Paxilineae</taxon>
        <taxon>Paxillaceae</taxon>
        <taxon>Paxillus</taxon>
    </lineage>
</organism>
<accession>A0A0C9TYE4</accession>
<dbReference type="EMBL" id="KN819361">
    <property type="protein sequence ID" value="KIJ12597.1"/>
    <property type="molecule type" value="Genomic_DNA"/>
</dbReference>
<feature type="region of interest" description="Disordered" evidence="1">
    <location>
        <begin position="47"/>
        <end position="89"/>
    </location>
</feature>
<protein>
    <submittedName>
        <fullName evidence="2">Unplaced genomic scaffold PAXINscaffold_39, whole genome shotgun sequence</fullName>
    </submittedName>
</protein>
<reference evidence="2 3" key="1">
    <citation type="submission" date="2014-06" db="EMBL/GenBank/DDBJ databases">
        <authorList>
            <consortium name="DOE Joint Genome Institute"/>
            <person name="Kuo A."/>
            <person name="Kohler A."/>
            <person name="Nagy L.G."/>
            <person name="Floudas D."/>
            <person name="Copeland A."/>
            <person name="Barry K.W."/>
            <person name="Cichocki N."/>
            <person name="Veneault-Fourrey C."/>
            <person name="LaButti K."/>
            <person name="Lindquist E.A."/>
            <person name="Lipzen A."/>
            <person name="Lundell T."/>
            <person name="Morin E."/>
            <person name="Murat C."/>
            <person name="Sun H."/>
            <person name="Tunlid A."/>
            <person name="Henrissat B."/>
            <person name="Grigoriev I.V."/>
            <person name="Hibbett D.S."/>
            <person name="Martin F."/>
            <person name="Nordberg H.P."/>
            <person name="Cantor M.N."/>
            <person name="Hua S.X."/>
        </authorList>
    </citation>
    <scope>NUCLEOTIDE SEQUENCE [LARGE SCALE GENOMIC DNA]</scope>
    <source>
        <strain evidence="2 3">ATCC 200175</strain>
    </source>
</reference>
<gene>
    <name evidence="2" type="ORF">PAXINDRAFT_101112</name>
</gene>
<dbReference type="HOGENOM" id="CLU_2455377_0_0_1"/>
<name>A0A0C9TYE4_PAXIN</name>
<feature type="compositionally biased region" description="Basic residues" evidence="1">
    <location>
        <begin position="56"/>
        <end position="68"/>
    </location>
</feature>
<evidence type="ECO:0000313" key="3">
    <source>
        <dbReference type="Proteomes" id="UP000053647"/>
    </source>
</evidence>
<dbReference type="Proteomes" id="UP000053647">
    <property type="component" value="Unassembled WGS sequence"/>
</dbReference>